<keyword evidence="2" id="KW-1185">Reference proteome</keyword>
<name>A0A2G9Q759_AQUCT</name>
<accession>A0A2G9Q759</accession>
<evidence type="ECO:0000313" key="2">
    <source>
        <dbReference type="Proteomes" id="UP000228934"/>
    </source>
</evidence>
<dbReference type="AlphaFoldDB" id="A0A2G9Q759"/>
<reference evidence="2" key="1">
    <citation type="journal article" date="2017" name="Nat. Commun.">
        <title>The North American bullfrog draft genome provides insight into hormonal regulation of long noncoding RNA.</title>
        <authorList>
            <person name="Hammond S.A."/>
            <person name="Warren R.L."/>
            <person name="Vandervalk B.P."/>
            <person name="Kucuk E."/>
            <person name="Khan H."/>
            <person name="Gibb E.A."/>
            <person name="Pandoh P."/>
            <person name="Kirk H."/>
            <person name="Zhao Y."/>
            <person name="Jones M."/>
            <person name="Mungall A.J."/>
            <person name="Coope R."/>
            <person name="Pleasance S."/>
            <person name="Moore R.A."/>
            <person name="Holt R.A."/>
            <person name="Round J.M."/>
            <person name="Ohora S."/>
            <person name="Walle B.V."/>
            <person name="Veldhoen N."/>
            <person name="Helbing C.C."/>
            <person name="Birol I."/>
        </authorList>
    </citation>
    <scope>NUCLEOTIDE SEQUENCE [LARGE SCALE GENOMIC DNA]</scope>
</reference>
<sequence>MCCTFFYIFSKNQIWKMHTMCQHVLSAITGDQCRRFVSATPSSIIK</sequence>
<dbReference type="EMBL" id="KZ061072">
    <property type="protein sequence ID" value="PIO11437.1"/>
    <property type="molecule type" value="Genomic_DNA"/>
</dbReference>
<gene>
    <name evidence="1" type="ORF">AB205_0203150</name>
</gene>
<dbReference type="Proteomes" id="UP000228934">
    <property type="component" value="Unassembled WGS sequence"/>
</dbReference>
<evidence type="ECO:0000313" key="1">
    <source>
        <dbReference type="EMBL" id="PIO11437.1"/>
    </source>
</evidence>
<proteinExistence type="predicted"/>
<protein>
    <submittedName>
        <fullName evidence="1">Uncharacterized protein</fullName>
    </submittedName>
</protein>
<organism evidence="1 2">
    <name type="scientific">Aquarana catesbeiana</name>
    <name type="common">American bullfrog</name>
    <name type="synonym">Rana catesbeiana</name>
    <dbReference type="NCBI Taxonomy" id="8400"/>
    <lineage>
        <taxon>Eukaryota</taxon>
        <taxon>Metazoa</taxon>
        <taxon>Chordata</taxon>
        <taxon>Craniata</taxon>
        <taxon>Vertebrata</taxon>
        <taxon>Euteleostomi</taxon>
        <taxon>Amphibia</taxon>
        <taxon>Batrachia</taxon>
        <taxon>Anura</taxon>
        <taxon>Neobatrachia</taxon>
        <taxon>Ranoidea</taxon>
        <taxon>Ranidae</taxon>
        <taxon>Aquarana</taxon>
    </lineage>
</organism>